<feature type="compositionally biased region" description="Basic and acidic residues" evidence="1">
    <location>
        <begin position="220"/>
        <end position="281"/>
    </location>
</feature>
<dbReference type="Proteomes" id="UP000583929">
    <property type="component" value="Unassembled WGS sequence"/>
</dbReference>
<dbReference type="Pfam" id="PF10539">
    <property type="entry name" value="Dev_Cell_Death"/>
    <property type="match status" value="1"/>
</dbReference>
<feature type="compositionally biased region" description="Basic and acidic residues" evidence="1">
    <location>
        <begin position="425"/>
        <end position="439"/>
    </location>
</feature>
<feature type="region of interest" description="Disordered" evidence="1">
    <location>
        <begin position="678"/>
        <end position="708"/>
    </location>
</feature>
<comment type="caution">
    <text evidence="4">The sequence shown here is derived from an EMBL/GenBank/DDBJ whole genome shotgun (WGS) entry which is preliminary data.</text>
</comment>
<proteinExistence type="predicted"/>
<feature type="region of interest" description="Disordered" evidence="1">
    <location>
        <begin position="410"/>
        <end position="487"/>
    </location>
</feature>
<accession>A0A7J6HMD3</accession>
<name>A0A7J6HMD3_CANSA</name>
<evidence type="ECO:0000313" key="6">
    <source>
        <dbReference type="Proteomes" id="UP000583929"/>
    </source>
</evidence>
<feature type="compositionally biased region" description="Basic residues" evidence="1">
    <location>
        <begin position="440"/>
        <end position="451"/>
    </location>
</feature>
<feature type="compositionally biased region" description="Basic and acidic residues" evidence="1">
    <location>
        <begin position="452"/>
        <end position="487"/>
    </location>
</feature>
<feature type="domain" description="DCD" evidence="2">
    <location>
        <begin position="281"/>
        <end position="408"/>
    </location>
</feature>
<dbReference type="PANTHER" id="PTHR46444:SF3">
    <property type="entry name" value="DCD (DEVELOPMENT AND CELL DEATH) DOMAIN PROTEIN"/>
    <property type="match status" value="1"/>
</dbReference>
<evidence type="ECO:0000313" key="4">
    <source>
        <dbReference type="EMBL" id="KAF4395819.1"/>
    </source>
</evidence>
<feature type="compositionally biased region" description="Polar residues" evidence="1">
    <location>
        <begin position="30"/>
        <end position="39"/>
    </location>
</feature>
<keyword evidence="6" id="KW-1185">Reference proteome</keyword>
<feature type="region of interest" description="Disordered" evidence="1">
    <location>
        <begin position="1"/>
        <end position="281"/>
    </location>
</feature>
<dbReference type="InterPro" id="IPR013989">
    <property type="entry name" value="Dev_and_cell_death_domain"/>
</dbReference>
<dbReference type="AlphaFoldDB" id="A0A7J6HMD3"/>
<organism evidence="4 5">
    <name type="scientific">Cannabis sativa</name>
    <name type="common">Hemp</name>
    <name type="synonym">Marijuana</name>
    <dbReference type="NCBI Taxonomy" id="3483"/>
    <lineage>
        <taxon>Eukaryota</taxon>
        <taxon>Viridiplantae</taxon>
        <taxon>Streptophyta</taxon>
        <taxon>Embryophyta</taxon>
        <taxon>Tracheophyta</taxon>
        <taxon>Spermatophyta</taxon>
        <taxon>Magnoliopsida</taxon>
        <taxon>eudicotyledons</taxon>
        <taxon>Gunneridae</taxon>
        <taxon>Pentapetalae</taxon>
        <taxon>rosids</taxon>
        <taxon>fabids</taxon>
        <taxon>Rosales</taxon>
        <taxon>Cannabaceae</taxon>
        <taxon>Cannabis</taxon>
    </lineage>
</organism>
<feature type="compositionally biased region" description="Polar residues" evidence="1">
    <location>
        <begin position="77"/>
        <end position="95"/>
    </location>
</feature>
<protein>
    <recommendedName>
        <fullName evidence="2">DCD domain-containing protein</fullName>
    </recommendedName>
</protein>
<feature type="compositionally biased region" description="Polar residues" evidence="1">
    <location>
        <begin position="693"/>
        <end position="708"/>
    </location>
</feature>
<feature type="compositionally biased region" description="Basic and acidic residues" evidence="1">
    <location>
        <begin position="149"/>
        <end position="188"/>
    </location>
</feature>
<evidence type="ECO:0000313" key="3">
    <source>
        <dbReference type="EMBL" id="KAF4369662.1"/>
    </source>
</evidence>
<dbReference type="EMBL" id="JAATIP010000005">
    <property type="protein sequence ID" value="KAF4395819.1"/>
    <property type="molecule type" value="Genomic_DNA"/>
</dbReference>
<reference evidence="5 6" key="1">
    <citation type="journal article" date="2020" name="bioRxiv">
        <title>Sequence and annotation of 42 cannabis genomes reveals extensive copy number variation in cannabinoid synthesis and pathogen resistance genes.</title>
        <authorList>
            <person name="Mckernan K.J."/>
            <person name="Helbert Y."/>
            <person name="Kane L.T."/>
            <person name="Ebling H."/>
            <person name="Zhang L."/>
            <person name="Liu B."/>
            <person name="Eaton Z."/>
            <person name="Mclaughlin S."/>
            <person name="Kingan S."/>
            <person name="Baybayan P."/>
            <person name="Concepcion G."/>
            <person name="Jordan M."/>
            <person name="Riva A."/>
            <person name="Barbazuk W."/>
            <person name="Harkins T."/>
        </authorList>
    </citation>
    <scope>NUCLEOTIDE SEQUENCE [LARGE SCALE GENOMIC DNA]</scope>
    <source>
        <strain evidence="5 6">cv. Jamaican Lion 4</strain>
        <strain evidence="3">Father</strain>
        <strain evidence="4">Mother</strain>
        <tissue evidence="4">Leaf</tissue>
    </source>
</reference>
<dbReference type="PANTHER" id="PTHR46444">
    <property type="entry name" value="DCD (DEVELOPMENT AND CELL DEATH) DOMAIN PROTEIN-RELATED"/>
    <property type="match status" value="1"/>
</dbReference>
<sequence>MEQEDNNVGKGDKGTESPVKVSVKGIGSPAETSCQQTETLVEVVHSEPTNNSTEASDKPAGSGSEIPAEVFTIPSEIPSNVSDKPESSGTKTPNSLKAKLKILRKPFAVNGKKTQKVKGSPQVQRNKKKKNNLVLQGKEEGGEDEEDSAKEHISVEENQPKVNAADEKNTEESNQAEKDKEKVDELDKSQQNPKKGEKRRRPNRNRKNKVKQAETIRSPQTEKKENIDAKNSPTEKKENVDAKSPQTEKKEKIDSKSPQTEKKKDQNDSKKKTPQTDKKKEKVDGLIFMCNGKTKPDCFRYHVMGVSNGKKDTVLAIRPGMKLFLYDFDLKLLYGIYRASSSGGTKLEPKAFGGKFPAQVRFIVHRDCLPLPESVFKKAIKENYNEKNKFKTELSRPQVRKLMGLFRPAEVHTSVSTRPPAAAAARDKGVREQVREPRSLPKRKRESHSHREKPVRDSRFRHDDSRSNRNRRLSDERDQNLGRREVQREEGHRNLYLTEKEYRTYGLRGERRNLTPPFIPDPNLDSYHREREHLLRQPNPIRADPYLNERDYPAYNLGLRHELPPPVAANDLDPYTKDPYYARYFPGSSLDPYLRRDDIPYSAGGIRDTYAADGADHLRRREVEHLDRREVERLDRREVERLDRREVERLDRREIERLDRLYSTNASDTLSGYSQAYQSRLEPAPAPAPAPLSSLSRYHHSGTSFTYR</sequence>
<evidence type="ECO:0000256" key="1">
    <source>
        <dbReference type="SAM" id="MobiDB-lite"/>
    </source>
</evidence>
<evidence type="ECO:0000259" key="2">
    <source>
        <dbReference type="PROSITE" id="PS51222"/>
    </source>
</evidence>
<dbReference type="PROSITE" id="PS51222">
    <property type="entry name" value="DCD"/>
    <property type="match status" value="1"/>
</dbReference>
<feature type="compositionally biased region" description="Basic residues" evidence="1">
    <location>
        <begin position="196"/>
        <end position="210"/>
    </location>
</feature>
<dbReference type="Proteomes" id="UP000525078">
    <property type="component" value="Unassembled WGS sequence"/>
</dbReference>
<dbReference type="SMART" id="SM00767">
    <property type="entry name" value="DCD"/>
    <property type="match status" value="1"/>
</dbReference>
<gene>
    <name evidence="4" type="ORF">F8388_018093</name>
    <name evidence="3" type="ORF">G4B88_020189</name>
</gene>
<dbReference type="EMBL" id="JAATIQ010000216">
    <property type="protein sequence ID" value="KAF4369662.1"/>
    <property type="molecule type" value="Genomic_DNA"/>
</dbReference>
<evidence type="ECO:0000313" key="5">
    <source>
        <dbReference type="Proteomes" id="UP000525078"/>
    </source>
</evidence>